<evidence type="ECO:0000259" key="1">
    <source>
        <dbReference type="SMART" id="SM00597"/>
    </source>
</evidence>
<dbReference type="SUPFAM" id="SSF53098">
    <property type="entry name" value="Ribonuclease H-like"/>
    <property type="match status" value="1"/>
</dbReference>
<organism evidence="2">
    <name type="scientific">Clastoptera arizonana</name>
    <name type="common">Arizona spittle bug</name>
    <dbReference type="NCBI Taxonomy" id="38151"/>
    <lineage>
        <taxon>Eukaryota</taxon>
        <taxon>Metazoa</taxon>
        <taxon>Ecdysozoa</taxon>
        <taxon>Arthropoda</taxon>
        <taxon>Hexapoda</taxon>
        <taxon>Insecta</taxon>
        <taxon>Pterygota</taxon>
        <taxon>Neoptera</taxon>
        <taxon>Paraneoptera</taxon>
        <taxon>Hemiptera</taxon>
        <taxon>Auchenorrhyncha</taxon>
        <taxon>Cercopoidea</taxon>
        <taxon>Clastopteridae</taxon>
        <taxon>Clastoptera</taxon>
    </lineage>
</organism>
<dbReference type="PANTHER" id="PTHR45749">
    <property type="match status" value="1"/>
</dbReference>
<dbReference type="AlphaFoldDB" id="A0A1B6EA54"/>
<name>A0A1B6EA54_9HEMI</name>
<accession>A0A1B6EA54</accession>
<protein>
    <recommendedName>
        <fullName evidence="1">TTF-type domain-containing protein</fullName>
    </recommendedName>
</protein>
<feature type="domain" description="TTF-type" evidence="1">
    <location>
        <begin position="136"/>
        <end position="218"/>
    </location>
</feature>
<gene>
    <name evidence="2" type="ORF">g.18791</name>
</gene>
<dbReference type="InterPro" id="IPR006580">
    <property type="entry name" value="Znf_TTF"/>
</dbReference>
<dbReference type="InterPro" id="IPR012337">
    <property type="entry name" value="RNaseH-like_sf"/>
</dbReference>
<evidence type="ECO:0000313" key="2">
    <source>
        <dbReference type="EMBL" id="JAS34803.1"/>
    </source>
</evidence>
<proteinExistence type="predicted"/>
<dbReference type="SMART" id="SM00597">
    <property type="entry name" value="ZnF_TTF"/>
    <property type="match status" value="1"/>
</dbReference>
<dbReference type="PANTHER" id="PTHR45749:SF28">
    <property type="entry name" value="ZINC FINGER MYM-TYPE PROTEIN 1-LIKE-RELATED"/>
    <property type="match status" value="1"/>
</dbReference>
<dbReference type="EMBL" id="GEDC01002495">
    <property type="protein sequence ID" value="JAS34803.1"/>
    <property type="molecule type" value="Transcribed_RNA"/>
</dbReference>
<sequence length="789" mass="90744">MDIKQEPIDVKDELEFSIDMSPRLDVEPMEEINIKMENDESLNSDFQGVPFEGSVIESEVHNNTSDFLSKEKNKKVIVEEEKSYDSVQALNSVDSLIDVPFELHSLEEKMEIKRLGRPTPELTNFLKTGISGNRSFIRSFKKDQYNKFSWLCGCPTRTALFCFPCLLFGGEDKWTKTGFKDLTHFAAGIKKHEFSMVHVKNCLSLALLGTENIAEQLNNAYARNLTEQNENVMQNRYILNLIINSVRFCNAFELALRDHDSEKNSINTGISKAFINLSTEIETVLKAHLEKATFLKECTKTIQSDILKIMLEVCQEKITQEIKEARFLAVIAAERRDALNTFQLVIVYRYIVNNNPVERFWAFSNPSKHDPETLASCILQELNKQELNNTPQKLIAQTYDGISVLAGVHSSLKEKIQNIYPSAQYIHCHDHEINLLMAQAASMSREIKVFFANVQGICTFFSTSNQSISVLDEIFNKSGPKTNWNFQSRSVMVLFAHREVILEYMEALLNDSAISNESTICQTSGYVKILTDDNFIYWLSFFGNVIPFIDILFKQLHRLKGNTARTQKCILNFEKSIAKIRPNLTFKNRDSNALSKRRKITFDELHTQAKVVCDILTILIKEQFEFTGHLSAASLFVPKNFPEYDKQFPDIILNFVCENYECINKGKIKAELQTLYGANEFRHMSGALTLFYFLKDNNLQDTFSETIMLLEILIIIPMTSSESERYFSTLKRIKTFLGNITIEENLSALAMLSLEKDLIMNIPDFNEQVINRIMKQRERMMDCKQTEPR</sequence>
<reference evidence="2" key="1">
    <citation type="submission" date="2015-12" db="EMBL/GenBank/DDBJ databases">
        <title>De novo transcriptome assembly of four potential Pierce s Disease insect vectors from Arizona vineyards.</title>
        <authorList>
            <person name="Tassone E.E."/>
        </authorList>
    </citation>
    <scope>NUCLEOTIDE SEQUENCE</scope>
</reference>